<name>A0A0P0VPW6_ORYSJ</name>
<dbReference type="InParanoid" id="A0A0P0VPW6"/>
<dbReference type="AlphaFoldDB" id="A0A0P0VPW6"/>
<proteinExistence type="predicted"/>
<accession>A0A0P0VPW6</accession>
<dbReference type="Gramene" id="Os02t0749250-00">
    <property type="protein sequence ID" value="Os02t0749250-00"/>
    <property type="gene ID" value="Os02g0749250"/>
</dbReference>
<dbReference type="PaxDb" id="39947-A0A0P0VPW6"/>
<dbReference type="Proteomes" id="UP000059680">
    <property type="component" value="Chromosome 2"/>
</dbReference>
<organism evidence="2 3">
    <name type="scientific">Oryza sativa subsp. japonica</name>
    <name type="common">Rice</name>
    <dbReference type="NCBI Taxonomy" id="39947"/>
    <lineage>
        <taxon>Eukaryota</taxon>
        <taxon>Viridiplantae</taxon>
        <taxon>Streptophyta</taxon>
        <taxon>Embryophyta</taxon>
        <taxon>Tracheophyta</taxon>
        <taxon>Spermatophyta</taxon>
        <taxon>Magnoliopsida</taxon>
        <taxon>Liliopsida</taxon>
        <taxon>Poales</taxon>
        <taxon>Poaceae</taxon>
        <taxon>BOP clade</taxon>
        <taxon>Oryzoideae</taxon>
        <taxon>Oryzeae</taxon>
        <taxon>Oryzinae</taxon>
        <taxon>Oryza</taxon>
        <taxon>Oryza sativa</taxon>
    </lineage>
</organism>
<protein>
    <submittedName>
        <fullName evidence="2">Os02g0749250 protein</fullName>
    </submittedName>
</protein>
<keyword evidence="3" id="KW-1185">Reference proteome</keyword>
<feature type="region of interest" description="Disordered" evidence="1">
    <location>
        <begin position="1"/>
        <end position="54"/>
    </location>
</feature>
<feature type="compositionally biased region" description="Basic residues" evidence="1">
    <location>
        <begin position="14"/>
        <end position="24"/>
    </location>
</feature>
<sequence>MEASSAGRGERGKKGNLKGRRQGRRDHEPCLEKGSGGARSFNGGRASLQGSGDGKWTAFAKTRVEDTIAHALMSKVSGVRTRDHSSKAFILASHRMVGIAIRKIEHDVINVMQLEN</sequence>
<reference evidence="3" key="1">
    <citation type="journal article" date="2005" name="Nature">
        <title>The map-based sequence of the rice genome.</title>
        <authorList>
            <consortium name="International rice genome sequencing project (IRGSP)"/>
            <person name="Matsumoto T."/>
            <person name="Wu J."/>
            <person name="Kanamori H."/>
            <person name="Katayose Y."/>
            <person name="Fujisawa M."/>
            <person name="Namiki N."/>
            <person name="Mizuno H."/>
            <person name="Yamamoto K."/>
            <person name="Antonio B.A."/>
            <person name="Baba T."/>
            <person name="Sakata K."/>
            <person name="Nagamura Y."/>
            <person name="Aoki H."/>
            <person name="Arikawa K."/>
            <person name="Arita K."/>
            <person name="Bito T."/>
            <person name="Chiden Y."/>
            <person name="Fujitsuka N."/>
            <person name="Fukunaka R."/>
            <person name="Hamada M."/>
            <person name="Harada C."/>
            <person name="Hayashi A."/>
            <person name="Hijishita S."/>
            <person name="Honda M."/>
            <person name="Hosokawa S."/>
            <person name="Ichikawa Y."/>
            <person name="Idonuma A."/>
            <person name="Iijima M."/>
            <person name="Ikeda M."/>
            <person name="Ikeno M."/>
            <person name="Ito K."/>
            <person name="Ito S."/>
            <person name="Ito T."/>
            <person name="Ito Y."/>
            <person name="Ito Y."/>
            <person name="Iwabuchi A."/>
            <person name="Kamiya K."/>
            <person name="Karasawa W."/>
            <person name="Kurita K."/>
            <person name="Katagiri S."/>
            <person name="Kikuta A."/>
            <person name="Kobayashi H."/>
            <person name="Kobayashi N."/>
            <person name="Machita K."/>
            <person name="Maehara T."/>
            <person name="Masukawa M."/>
            <person name="Mizubayashi T."/>
            <person name="Mukai Y."/>
            <person name="Nagasaki H."/>
            <person name="Nagata Y."/>
            <person name="Naito S."/>
            <person name="Nakashima M."/>
            <person name="Nakama Y."/>
            <person name="Nakamichi Y."/>
            <person name="Nakamura M."/>
            <person name="Meguro A."/>
            <person name="Negishi M."/>
            <person name="Ohta I."/>
            <person name="Ohta T."/>
            <person name="Okamoto M."/>
            <person name="Ono N."/>
            <person name="Saji S."/>
            <person name="Sakaguchi M."/>
            <person name="Sakai K."/>
            <person name="Shibata M."/>
            <person name="Shimokawa T."/>
            <person name="Song J."/>
            <person name="Takazaki Y."/>
            <person name="Terasawa K."/>
            <person name="Tsugane M."/>
            <person name="Tsuji K."/>
            <person name="Ueda S."/>
            <person name="Waki K."/>
            <person name="Yamagata H."/>
            <person name="Yamamoto M."/>
            <person name="Yamamoto S."/>
            <person name="Yamane H."/>
            <person name="Yoshiki S."/>
            <person name="Yoshihara R."/>
            <person name="Yukawa K."/>
            <person name="Zhong H."/>
            <person name="Yano M."/>
            <person name="Yuan Q."/>
            <person name="Ouyang S."/>
            <person name="Liu J."/>
            <person name="Jones K.M."/>
            <person name="Gansberger K."/>
            <person name="Moffat K."/>
            <person name="Hill J."/>
            <person name="Bera J."/>
            <person name="Fadrosh D."/>
            <person name="Jin S."/>
            <person name="Johri S."/>
            <person name="Kim M."/>
            <person name="Overton L."/>
            <person name="Reardon M."/>
            <person name="Tsitrin T."/>
            <person name="Vuong H."/>
            <person name="Weaver B."/>
            <person name="Ciecko A."/>
            <person name="Tallon L."/>
            <person name="Jackson J."/>
            <person name="Pai G."/>
            <person name="Aken S.V."/>
            <person name="Utterback T."/>
            <person name="Reidmuller S."/>
            <person name="Feldblyum T."/>
            <person name="Hsiao J."/>
            <person name="Zismann V."/>
            <person name="Iobst S."/>
            <person name="de Vazeille A.R."/>
            <person name="Buell C.R."/>
            <person name="Ying K."/>
            <person name="Li Y."/>
            <person name="Lu T."/>
            <person name="Huang Y."/>
            <person name="Zhao Q."/>
            <person name="Feng Q."/>
            <person name="Zhang L."/>
            <person name="Zhu J."/>
            <person name="Weng Q."/>
            <person name="Mu J."/>
            <person name="Lu Y."/>
            <person name="Fan D."/>
            <person name="Liu Y."/>
            <person name="Guan J."/>
            <person name="Zhang Y."/>
            <person name="Yu S."/>
            <person name="Liu X."/>
            <person name="Zhang Y."/>
            <person name="Hong G."/>
            <person name="Han B."/>
            <person name="Choisne N."/>
            <person name="Demange N."/>
            <person name="Orjeda G."/>
            <person name="Samain S."/>
            <person name="Cattolico L."/>
            <person name="Pelletier E."/>
            <person name="Couloux A."/>
            <person name="Segurens B."/>
            <person name="Wincker P."/>
            <person name="D'Hont A."/>
            <person name="Scarpelli C."/>
            <person name="Weissenbach J."/>
            <person name="Salanoubat M."/>
            <person name="Quetier F."/>
            <person name="Yu Y."/>
            <person name="Kim H.R."/>
            <person name="Rambo T."/>
            <person name="Currie J."/>
            <person name="Collura K."/>
            <person name="Luo M."/>
            <person name="Yang T."/>
            <person name="Ammiraju J.S.S."/>
            <person name="Engler F."/>
            <person name="Soderlund C."/>
            <person name="Wing R.A."/>
            <person name="Palmer L.E."/>
            <person name="de la Bastide M."/>
            <person name="Spiegel L."/>
            <person name="Nascimento L."/>
            <person name="Zutavern T."/>
            <person name="O'Shaughnessy A."/>
            <person name="Dike S."/>
            <person name="Dedhia N."/>
            <person name="Preston R."/>
            <person name="Balija V."/>
            <person name="McCombie W.R."/>
            <person name="Chow T."/>
            <person name="Chen H."/>
            <person name="Chung M."/>
            <person name="Chen C."/>
            <person name="Shaw J."/>
            <person name="Wu H."/>
            <person name="Hsiao K."/>
            <person name="Chao Y."/>
            <person name="Chu M."/>
            <person name="Cheng C."/>
            <person name="Hour A."/>
            <person name="Lee P."/>
            <person name="Lin S."/>
            <person name="Lin Y."/>
            <person name="Liou J."/>
            <person name="Liu S."/>
            <person name="Hsing Y."/>
            <person name="Raghuvanshi S."/>
            <person name="Mohanty A."/>
            <person name="Bharti A.K."/>
            <person name="Gaur A."/>
            <person name="Gupta V."/>
            <person name="Kumar D."/>
            <person name="Ravi V."/>
            <person name="Vij S."/>
            <person name="Kapur A."/>
            <person name="Khurana P."/>
            <person name="Khurana P."/>
            <person name="Khurana J.P."/>
            <person name="Tyagi A.K."/>
            <person name="Gaikwad K."/>
            <person name="Singh A."/>
            <person name="Dalal V."/>
            <person name="Srivastava S."/>
            <person name="Dixit A."/>
            <person name="Pal A.K."/>
            <person name="Ghazi I.A."/>
            <person name="Yadav M."/>
            <person name="Pandit A."/>
            <person name="Bhargava A."/>
            <person name="Sureshbabu K."/>
            <person name="Batra K."/>
            <person name="Sharma T.R."/>
            <person name="Mohapatra T."/>
            <person name="Singh N.K."/>
            <person name="Messing J."/>
            <person name="Nelson A.B."/>
            <person name="Fuks G."/>
            <person name="Kavchok S."/>
            <person name="Keizer G."/>
            <person name="Linton E."/>
            <person name="Llaca V."/>
            <person name="Song R."/>
            <person name="Tanyolac B."/>
            <person name="Young S."/>
            <person name="Ho-Il K."/>
            <person name="Hahn J.H."/>
            <person name="Sangsakoo G."/>
            <person name="Vanavichit A."/>
            <person name="de Mattos Luiz.A.T."/>
            <person name="Zimmer P.D."/>
            <person name="Malone G."/>
            <person name="Dellagostin O."/>
            <person name="de Oliveira A.C."/>
            <person name="Bevan M."/>
            <person name="Bancroft I."/>
            <person name="Minx P."/>
            <person name="Cordum H."/>
            <person name="Wilson R."/>
            <person name="Cheng Z."/>
            <person name="Jin W."/>
            <person name="Jiang J."/>
            <person name="Leong S.A."/>
            <person name="Iwama H."/>
            <person name="Gojobori T."/>
            <person name="Itoh T."/>
            <person name="Niimura Y."/>
            <person name="Fujii Y."/>
            <person name="Habara T."/>
            <person name="Sakai H."/>
            <person name="Sato Y."/>
            <person name="Wilson G."/>
            <person name="Kumar K."/>
            <person name="McCouch S."/>
            <person name="Juretic N."/>
            <person name="Hoen D."/>
            <person name="Wright S."/>
            <person name="Bruskiewich R."/>
            <person name="Bureau T."/>
            <person name="Miyao A."/>
            <person name="Hirochika H."/>
            <person name="Nishikawa T."/>
            <person name="Kadowaki K."/>
            <person name="Sugiura M."/>
            <person name="Burr B."/>
            <person name="Sasaki T."/>
        </authorList>
    </citation>
    <scope>NUCLEOTIDE SEQUENCE [LARGE SCALE GENOMIC DNA]</scope>
    <source>
        <strain evidence="3">cv. Nipponbare</strain>
    </source>
</reference>
<reference evidence="2 3" key="2">
    <citation type="journal article" date="2013" name="Plant Cell Physiol.">
        <title>Rice Annotation Project Database (RAP-DB): an integrative and interactive database for rice genomics.</title>
        <authorList>
            <person name="Sakai H."/>
            <person name="Lee S.S."/>
            <person name="Tanaka T."/>
            <person name="Numa H."/>
            <person name="Kim J."/>
            <person name="Kawahara Y."/>
            <person name="Wakimoto H."/>
            <person name="Yang C.C."/>
            <person name="Iwamoto M."/>
            <person name="Abe T."/>
            <person name="Yamada Y."/>
            <person name="Muto A."/>
            <person name="Inokuchi H."/>
            <person name="Ikemura T."/>
            <person name="Matsumoto T."/>
            <person name="Sasaki T."/>
            <person name="Itoh T."/>
        </authorList>
    </citation>
    <scope>NUCLEOTIDE SEQUENCE [LARGE SCALE GENOMIC DNA]</scope>
    <source>
        <strain evidence="3">cv. Nipponbare</strain>
    </source>
</reference>
<evidence type="ECO:0000313" key="2">
    <source>
        <dbReference type="EMBL" id="BAS80930.1"/>
    </source>
</evidence>
<evidence type="ECO:0000313" key="3">
    <source>
        <dbReference type="Proteomes" id="UP000059680"/>
    </source>
</evidence>
<gene>
    <name evidence="2" type="ordered locus">Os02g0749250</name>
    <name evidence="2" type="ORF">OSNPB_020749250</name>
</gene>
<dbReference type="EMBL" id="AP014958">
    <property type="protein sequence ID" value="BAS80930.1"/>
    <property type="molecule type" value="Genomic_DNA"/>
</dbReference>
<reference evidence="2 3" key="3">
    <citation type="journal article" date="2013" name="Rice">
        <title>Improvement of the Oryza sativa Nipponbare reference genome using next generation sequence and optical map data.</title>
        <authorList>
            <person name="Kawahara Y."/>
            <person name="de la Bastide M."/>
            <person name="Hamilton J.P."/>
            <person name="Kanamori H."/>
            <person name="McCombie W.R."/>
            <person name="Ouyang S."/>
            <person name="Schwartz D.C."/>
            <person name="Tanaka T."/>
            <person name="Wu J."/>
            <person name="Zhou S."/>
            <person name="Childs K.L."/>
            <person name="Davidson R.M."/>
            <person name="Lin H."/>
            <person name="Quesada-Ocampo L."/>
            <person name="Vaillancourt B."/>
            <person name="Sakai H."/>
            <person name="Lee S.S."/>
            <person name="Kim J."/>
            <person name="Numa H."/>
            <person name="Itoh T."/>
            <person name="Buell C.R."/>
            <person name="Matsumoto T."/>
        </authorList>
    </citation>
    <scope>NUCLEOTIDE SEQUENCE [LARGE SCALE GENOMIC DNA]</scope>
    <source>
        <strain evidence="3">cv. Nipponbare</strain>
    </source>
</reference>
<evidence type="ECO:0000256" key="1">
    <source>
        <dbReference type="SAM" id="MobiDB-lite"/>
    </source>
</evidence>